<name>A0A429ZWE7_9ENTE</name>
<keyword evidence="4" id="KW-0572">Peptidoglycan-anchor</keyword>
<gene>
    <name evidence="8" type="ORF">CBF35_01345</name>
</gene>
<proteinExistence type="predicted"/>
<comment type="caution">
    <text evidence="8">The sequence shown here is derived from an EMBL/GenBank/DDBJ whole genome shotgun (WGS) entry which is preliminary data.</text>
</comment>
<feature type="compositionally biased region" description="Pro residues" evidence="5">
    <location>
        <begin position="84"/>
        <end position="96"/>
    </location>
</feature>
<evidence type="ECO:0000256" key="6">
    <source>
        <dbReference type="SAM" id="Phobius"/>
    </source>
</evidence>
<dbReference type="InterPro" id="IPR019931">
    <property type="entry name" value="LPXTG_anchor"/>
</dbReference>
<reference evidence="8 9" key="1">
    <citation type="submission" date="2017-05" db="EMBL/GenBank/DDBJ databases">
        <title>Vagococcus spp. assemblies.</title>
        <authorList>
            <person name="Gulvik C.A."/>
        </authorList>
    </citation>
    <scope>NUCLEOTIDE SEQUENCE [LARGE SCALE GENOMIC DNA]</scope>
    <source>
        <strain evidence="8 9">NCFB 2777</strain>
    </source>
</reference>
<feature type="domain" description="Gram-positive cocci surface proteins LPxTG" evidence="7">
    <location>
        <begin position="99"/>
        <end position="132"/>
    </location>
</feature>
<keyword evidence="2" id="KW-0964">Secreted</keyword>
<evidence type="ECO:0000256" key="1">
    <source>
        <dbReference type="ARBA" id="ARBA00022512"/>
    </source>
</evidence>
<dbReference type="Pfam" id="PF00746">
    <property type="entry name" value="Gram_pos_anchor"/>
    <property type="match status" value="1"/>
</dbReference>
<feature type="region of interest" description="Disordered" evidence="5">
    <location>
        <begin position="77"/>
        <end position="99"/>
    </location>
</feature>
<accession>A0A429ZWE7</accession>
<dbReference type="AlphaFoldDB" id="A0A429ZWE7"/>
<sequence length="135" mass="15055">MVITRCTEFRIRTINNKTSKSERRQILTRKQGFIKSIWLIGLVLIFSTQVMAETKADYESNGSVGFYGKYVFPDKEKPEVPDPGVTPPPVVKPAPKPSVTLPQTGEKVTELVAVTGMVTLLSIYLIVTKRKEVGE</sequence>
<keyword evidence="3" id="KW-0732">Signal</keyword>
<keyword evidence="6" id="KW-0472">Membrane</keyword>
<evidence type="ECO:0000259" key="7">
    <source>
        <dbReference type="Pfam" id="PF00746"/>
    </source>
</evidence>
<keyword evidence="6" id="KW-0812">Transmembrane</keyword>
<keyword evidence="1" id="KW-0134">Cell wall</keyword>
<feature type="transmembrane region" description="Helical" evidence="6">
    <location>
        <begin position="33"/>
        <end position="52"/>
    </location>
</feature>
<evidence type="ECO:0000256" key="5">
    <source>
        <dbReference type="SAM" id="MobiDB-lite"/>
    </source>
</evidence>
<keyword evidence="6" id="KW-1133">Transmembrane helix</keyword>
<dbReference type="EMBL" id="NGJU01000001">
    <property type="protein sequence ID" value="RST97966.1"/>
    <property type="molecule type" value="Genomic_DNA"/>
</dbReference>
<dbReference type="Proteomes" id="UP000287239">
    <property type="component" value="Unassembled WGS sequence"/>
</dbReference>
<evidence type="ECO:0000313" key="9">
    <source>
        <dbReference type="Proteomes" id="UP000287239"/>
    </source>
</evidence>
<feature type="transmembrane region" description="Helical" evidence="6">
    <location>
        <begin position="108"/>
        <end position="127"/>
    </location>
</feature>
<protein>
    <recommendedName>
        <fullName evidence="7">Gram-positive cocci surface proteins LPxTG domain-containing protein</fullName>
    </recommendedName>
</protein>
<organism evidence="8 9">
    <name type="scientific">Vagococcus salmoninarum</name>
    <dbReference type="NCBI Taxonomy" id="2739"/>
    <lineage>
        <taxon>Bacteria</taxon>
        <taxon>Bacillati</taxon>
        <taxon>Bacillota</taxon>
        <taxon>Bacilli</taxon>
        <taxon>Lactobacillales</taxon>
        <taxon>Enterococcaceae</taxon>
        <taxon>Vagococcus</taxon>
    </lineage>
</organism>
<keyword evidence="9" id="KW-1185">Reference proteome</keyword>
<evidence type="ECO:0000256" key="3">
    <source>
        <dbReference type="ARBA" id="ARBA00022729"/>
    </source>
</evidence>
<evidence type="ECO:0000313" key="8">
    <source>
        <dbReference type="EMBL" id="RST97966.1"/>
    </source>
</evidence>
<evidence type="ECO:0000256" key="2">
    <source>
        <dbReference type="ARBA" id="ARBA00022525"/>
    </source>
</evidence>
<dbReference type="NCBIfam" id="TIGR01167">
    <property type="entry name" value="LPXTG_anchor"/>
    <property type="match status" value="1"/>
</dbReference>
<evidence type="ECO:0000256" key="4">
    <source>
        <dbReference type="ARBA" id="ARBA00023088"/>
    </source>
</evidence>